<dbReference type="GO" id="GO:0009416">
    <property type="term" value="P:response to light stimulus"/>
    <property type="evidence" value="ECO:0007669"/>
    <property type="project" value="TreeGrafter"/>
</dbReference>
<dbReference type="Gene3D" id="3.40.50.620">
    <property type="entry name" value="HUPs"/>
    <property type="match status" value="1"/>
</dbReference>
<evidence type="ECO:0000256" key="10">
    <source>
        <dbReference type="ARBA" id="ARBA00059220"/>
    </source>
</evidence>
<evidence type="ECO:0000259" key="15">
    <source>
        <dbReference type="PROSITE" id="PS51645"/>
    </source>
</evidence>
<evidence type="ECO:0000256" key="5">
    <source>
        <dbReference type="ARBA" id="ARBA00022630"/>
    </source>
</evidence>
<comment type="caution">
    <text evidence="16">The sequence shown here is derived from an EMBL/GenBank/DDBJ whole genome shotgun (WGS) entry which is preliminary data.</text>
</comment>
<dbReference type="InterPro" id="IPR014729">
    <property type="entry name" value="Rossmann-like_a/b/a_fold"/>
</dbReference>
<dbReference type="InterPro" id="IPR002081">
    <property type="entry name" value="Cryptochrome/DNA_photolyase_1"/>
</dbReference>
<evidence type="ECO:0000313" key="17">
    <source>
        <dbReference type="Proteomes" id="UP000006251"/>
    </source>
</evidence>
<keyword evidence="7 14" id="KW-0157">Chromophore</keyword>
<dbReference type="InterPro" id="IPR036155">
    <property type="entry name" value="Crypto/Photolyase_N_sf"/>
</dbReference>
<evidence type="ECO:0000256" key="9">
    <source>
        <dbReference type="ARBA" id="ARBA00033999"/>
    </source>
</evidence>
<dbReference type="Proteomes" id="UP000006251">
    <property type="component" value="Unassembled WGS sequence"/>
</dbReference>
<comment type="similarity">
    <text evidence="14">Belongs to the DNA photolyase family.</text>
</comment>
<organism evidence="16 17">
    <name type="scientific">Brumicola pallidula DSM 14239 = ACAM 615</name>
    <dbReference type="NCBI Taxonomy" id="1121922"/>
    <lineage>
        <taxon>Bacteria</taxon>
        <taxon>Pseudomonadati</taxon>
        <taxon>Pseudomonadota</taxon>
        <taxon>Gammaproteobacteria</taxon>
        <taxon>Alteromonadales</taxon>
        <taxon>Alteromonadaceae</taxon>
        <taxon>Brumicola</taxon>
    </lineage>
</organism>
<feature type="site" description="Electron transfer via tryptophanyl radical" evidence="13">
    <location>
        <position position="386"/>
    </location>
</feature>
<dbReference type="Pfam" id="PF03441">
    <property type="entry name" value="FAD_binding_7"/>
    <property type="match status" value="1"/>
</dbReference>
<feature type="binding site" evidence="12">
    <location>
        <begin position="376"/>
        <end position="378"/>
    </location>
    <ligand>
        <name>FAD</name>
        <dbReference type="ChEBI" id="CHEBI:57692"/>
    </ligand>
</feature>
<keyword evidence="6 12" id="KW-0274">FAD</keyword>
<dbReference type="GO" id="GO:0003677">
    <property type="term" value="F:DNA binding"/>
    <property type="evidence" value="ECO:0007669"/>
    <property type="project" value="TreeGrafter"/>
</dbReference>
<dbReference type="SUPFAM" id="SSF48173">
    <property type="entry name" value="Cryptochrome/photolyase FAD-binding domain"/>
    <property type="match status" value="1"/>
</dbReference>
<sequence length="481" mass="55194">MSLMSSKKIIVWFRQDLRLTDNPALSLAVDNGTIIPVFILDDDAPENAALGGASQWWLHHSLLSLSKSLNTKLLIRRGEPLAILIEIAEAFSADSVIWNRLYEPWQRERDENIKTVLKNRGIAAKSLNGSLLWEPMSVLKKDETPYKVFTPYYRKGCLTRQAPRFPIARPKEIQIADGVNFSMDALTSLQLIPKTEWYKDIEAQWQPGEEGAANRLQRFISEAATSYQDARNMPAVKGTSLLSPHLHFGEVSPNQAWYAIQGAFENAFDNKDLDVYLSELGWREFSYYLLFHWPEIQHKNFNAKFDFFQWRSSPDDLKAWQFGNTGVPMIDAGMRELYQTGYMHNRVRMVVGSFLVKNLLIDWREGERWFWDTLLDADMASNSAGWQWVAGSGADAAPFFRIFNPILQGEKFDKEGEYVKKYCPELKRLPKQFIHKPWEAPPEILKACGVELGKNYPNPIVDLKLSRKRALDALAQLKVIS</sequence>
<evidence type="ECO:0000256" key="8">
    <source>
        <dbReference type="ARBA" id="ARBA00031671"/>
    </source>
</evidence>
<feature type="site" description="Electron transfer via tryptophanyl radical" evidence="13">
    <location>
        <position position="363"/>
    </location>
</feature>
<accession>K6ZFG9</accession>
<dbReference type="PROSITE" id="PS51645">
    <property type="entry name" value="PHR_CRY_ALPHA_BETA"/>
    <property type="match status" value="1"/>
</dbReference>
<dbReference type="InterPro" id="IPR006050">
    <property type="entry name" value="DNA_photolyase_N"/>
</dbReference>
<feature type="site" description="Electron transfer via tryptophanyl radical" evidence="13">
    <location>
        <position position="310"/>
    </location>
</feature>
<dbReference type="GO" id="GO:0000719">
    <property type="term" value="P:photoreactive repair"/>
    <property type="evidence" value="ECO:0007669"/>
    <property type="project" value="UniProtKB-ARBA"/>
</dbReference>
<dbReference type="Gene3D" id="1.25.40.80">
    <property type="match status" value="1"/>
</dbReference>
<dbReference type="Gene3D" id="1.10.579.10">
    <property type="entry name" value="DNA Cyclobutane Dipyrimidine Photolyase, subunit A, domain 3"/>
    <property type="match status" value="1"/>
</dbReference>
<comment type="function">
    <text evidence="10">Involved in repair of UV radiation-induced DNA damage. Catalyzes the light-dependent monomerization (300-600 nm) of cyclobutyl pyrimidine dimers (in cis-syn configuration), which are formed between adjacent bases on the same DNA strand upon exposure to ultraviolet radiation.</text>
</comment>
<evidence type="ECO:0000313" key="16">
    <source>
        <dbReference type="EMBL" id="GAC27663.1"/>
    </source>
</evidence>
<dbReference type="InterPro" id="IPR036134">
    <property type="entry name" value="Crypto/Photolyase_FAD-like_sf"/>
</dbReference>
<keyword evidence="17" id="KW-1185">Reference proteome</keyword>
<feature type="domain" description="Photolyase/cryptochrome alpha/beta" evidence="15">
    <location>
        <begin position="7"/>
        <end position="132"/>
    </location>
</feature>
<dbReference type="EMBL" id="BAEQ01000015">
    <property type="protein sequence ID" value="GAC27663.1"/>
    <property type="molecule type" value="Genomic_DNA"/>
</dbReference>
<dbReference type="STRING" id="1121922.GCA_000428905_03741"/>
<comment type="cofactor">
    <cofactor evidence="12">
        <name>FAD</name>
        <dbReference type="ChEBI" id="CHEBI:57692"/>
    </cofactor>
    <text evidence="12">Binds 1 FAD per subunit.</text>
</comment>
<feature type="binding site" evidence="12">
    <location>
        <position position="276"/>
    </location>
    <ligand>
        <name>FAD</name>
        <dbReference type="ChEBI" id="CHEBI:57692"/>
    </ligand>
</feature>
<dbReference type="Pfam" id="PF00875">
    <property type="entry name" value="DNA_photolyase"/>
    <property type="match status" value="1"/>
</dbReference>
<dbReference type="InterPro" id="IPR005101">
    <property type="entry name" value="Cryptochr/Photolyase_FAD-bd"/>
</dbReference>
<dbReference type="EC" id="4.1.99.3" evidence="3"/>
<evidence type="ECO:0000256" key="7">
    <source>
        <dbReference type="ARBA" id="ARBA00022991"/>
    </source>
</evidence>
<proteinExistence type="inferred from homology"/>
<comment type="similarity">
    <text evidence="2">Belongs to the DNA photolyase class-1 family.</text>
</comment>
<dbReference type="AlphaFoldDB" id="K6ZFG9"/>
<evidence type="ECO:0000256" key="13">
    <source>
        <dbReference type="PIRSR" id="PIRSR602081-2"/>
    </source>
</evidence>
<reference evidence="17" key="1">
    <citation type="journal article" date="2014" name="Environ. Microbiol.">
        <title>Comparative genomics of the marine bacterial genus Glaciecola reveals the high degree of genomic diversity and genomic characteristic for cold adaptation.</title>
        <authorList>
            <person name="Qin Q.L."/>
            <person name="Xie B.B."/>
            <person name="Yu Y."/>
            <person name="Shu Y.L."/>
            <person name="Rong J.C."/>
            <person name="Zhang Y.J."/>
            <person name="Zhao D.L."/>
            <person name="Chen X.L."/>
            <person name="Zhang X.Y."/>
            <person name="Chen B."/>
            <person name="Zhou B.C."/>
            <person name="Zhang Y.Z."/>
        </authorList>
    </citation>
    <scope>NUCLEOTIDE SEQUENCE [LARGE SCALE GENOMIC DNA]</scope>
    <source>
        <strain evidence="17">ACAM 615</strain>
    </source>
</reference>
<dbReference type="FunFam" id="1.10.579.10:FF:000003">
    <property type="entry name" value="Deoxyribodipyrimidine photo-lyase"/>
    <property type="match status" value="1"/>
</dbReference>
<name>K6ZFG9_9ALTE</name>
<evidence type="ECO:0000256" key="1">
    <source>
        <dbReference type="ARBA" id="ARBA00001932"/>
    </source>
</evidence>
<comment type="catalytic activity">
    <reaction evidence="9">
        <text>cyclobutadipyrimidine (in DNA) = 2 pyrimidine residues (in DNA).</text>
        <dbReference type="EC" id="4.1.99.3"/>
    </reaction>
</comment>
<dbReference type="PANTHER" id="PTHR11455">
    <property type="entry name" value="CRYPTOCHROME"/>
    <property type="match status" value="1"/>
</dbReference>
<comment type="cofactor">
    <cofactor evidence="1">
        <name>(6R)-5,10-methylene-5,6,7,8-tetrahydrofolate</name>
        <dbReference type="ChEBI" id="CHEBI:15636"/>
    </cofactor>
</comment>
<keyword evidence="16" id="KW-0456">Lyase</keyword>
<dbReference type="PANTHER" id="PTHR11455:SF9">
    <property type="entry name" value="CRYPTOCHROME CIRCADIAN CLOCK 5 ISOFORM X1"/>
    <property type="match status" value="1"/>
</dbReference>
<dbReference type="PROSITE" id="PS00394">
    <property type="entry name" value="DNA_PHOTOLYASES_1_1"/>
    <property type="match status" value="1"/>
</dbReference>
<dbReference type="GO" id="GO:0071949">
    <property type="term" value="F:FAD binding"/>
    <property type="evidence" value="ECO:0007669"/>
    <property type="project" value="TreeGrafter"/>
</dbReference>
<evidence type="ECO:0000256" key="2">
    <source>
        <dbReference type="ARBA" id="ARBA00005862"/>
    </source>
</evidence>
<evidence type="ECO:0000256" key="4">
    <source>
        <dbReference type="ARBA" id="ARBA00014046"/>
    </source>
</evidence>
<feature type="binding site" evidence="12">
    <location>
        <begin position="239"/>
        <end position="243"/>
    </location>
    <ligand>
        <name>FAD</name>
        <dbReference type="ChEBI" id="CHEBI:57692"/>
    </ligand>
</feature>
<protein>
    <recommendedName>
        <fullName evidence="4">Deoxyribodipyrimidine photo-lyase</fullName>
        <ecNumber evidence="3">4.1.99.3</ecNumber>
    </recommendedName>
    <alternativeName>
        <fullName evidence="8">DNA photolyase</fullName>
    </alternativeName>
    <alternativeName>
        <fullName evidence="11">Photoreactivating enzyme</fullName>
    </alternativeName>
</protein>
<dbReference type="PRINTS" id="PR00147">
    <property type="entry name" value="DNAPHOTLYASE"/>
</dbReference>
<gene>
    <name evidence="16" type="primary">phrB</name>
    <name evidence="16" type="ORF">GPAL_0783</name>
</gene>
<evidence type="ECO:0000256" key="11">
    <source>
        <dbReference type="ARBA" id="ARBA00083107"/>
    </source>
</evidence>
<evidence type="ECO:0000256" key="14">
    <source>
        <dbReference type="RuleBase" id="RU004182"/>
    </source>
</evidence>
<feature type="binding site" evidence="12">
    <location>
        <position position="227"/>
    </location>
    <ligand>
        <name>FAD</name>
        <dbReference type="ChEBI" id="CHEBI:57692"/>
    </ligand>
</feature>
<dbReference type="InterPro" id="IPR018394">
    <property type="entry name" value="DNA_photolyase_1_CS_C"/>
</dbReference>
<dbReference type="GO" id="GO:0003904">
    <property type="term" value="F:deoxyribodipyrimidine photo-lyase activity"/>
    <property type="evidence" value="ECO:0007669"/>
    <property type="project" value="UniProtKB-EC"/>
</dbReference>
<evidence type="ECO:0000256" key="6">
    <source>
        <dbReference type="ARBA" id="ARBA00022827"/>
    </source>
</evidence>
<keyword evidence="5 12" id="KW-0285">Flavoprotein</keyword>
<dbReference type="SUPFAM" id="SSF52425">
    <property type="entry name" value="Cryptochrome/photolyase, N-terminal domain"/>
    <property type="match status" value="1"/>
</dbReference>
<evidence type="ECO:0000256" key="3">
    <source>
        <dbReference type="ARBA" id="ARBA00013149"/>
    </source>
</evidence>
<evidence type="ECO:0000256" key="12">
    <source>
        <dbReference type="PIRSR" id="PIRSR602081-1"/>
    </source>
</evidence>